<reference evidence="1 2" key="1">
    <citation type="submission" date="2017-06" db="EMBL/GenBank/DDBJ databases">
        <title>Genome sequence of Lactobacillus plantarum subsp. plantarum strain SRCM101258.</title>
        <authorList>
            <person name="Cho S.H."/>
        </authorList>
    </citation>
    <scope>NUCLEOTIDE SEQUENCE [LARGE SCALE GENOMIC DNA]</scope>
    <source>
        <strain evidence="1 2">SRCM101258</strain>
    </source>
</reference>
<protein>
    <submittedName>
        <fullName evidence="1">Glutamate racemase</fullName>
        <ecNumber evidence="1">5.1.1.3</ecNumber>
    </submittedName>
</protein>
<dbReference type="GO" id="GO:0008881">
    <property type="term" value="F:glutamate racemase activity"/>
    <property type="evidence" value="ECO:0007669"/>
    <property type="project" value="UniProtKB-EC"/>
</dbReference>
<dbReference type="InterPro" id="IPR001920">
    <property type="entry name" value="Asp/Glu_race"/>
</dbReference>
<dbReference type="EMBL" id="NKCZ01000111">
    <property type="protein sequence ID" value="POD83177.1"/>
    <property type="molecule type" value="Genomic_DNA"/>
</dbReference>
<organism evidence="1 2">
    <name type="scientific">Lactiplantibacillus plantarum subsp. plantarum</name>
    <dbReference type="NCBI Taxonomy" id="337330"/>
    <lineage>
        <taxon>Bacteria</taxon>
        <taxon>Bacillati</taxon>
        <taxon>Bacillota</taxon>
        <taxon>Bacilli</taxon>
        <taxon>Lactobacillales</taxon>
        <taxon>Lactobacillaceae</taxon>
        <taxon>Lactiplantibacillus</taxon>
    </lineage>
</organism>
<evidence type="ECO:0000313" key="2">
    <source>
        <dbReference type="Proteomes" id="UP000236990"/>
    </source>
</evidence>
<proteinExistence type="predicted"/>
<sequence length="64" mass="6784">MANEHAIGFMDSGVGGLTVVKQALKQLPRETVYFIGDQAAFAIWATTYRTGAGLFMANGGFLDG</sequence>
<dbReference type="EC" id="5.1.1.3" evidence="1"/>
<name>A0A2S3U4G2_LACPN</name>
<dbReference type="AlphaFoldDB" id="A0A2S3U4G2"/>
<dbReference type="SUPFAM" id="SSF53681">
    <property type="entry name" value="Aspartate/glutamate racemase"/>
    <property type="match status" value="1"/>
</dbReference>
<keyword evidence="1" id="KW-0413">Isomerase</keyword>
<dbReference type="Gene3D" id="3.40.50.1860">
    <property type="match status" value="1"/>
</dbReference>
<evidence type="ECO:0000313" key="1">
    <source>
        <dbReference type="EMBL" id="POD83177.1"/>
    </source>
</evidence>
<accession>A0A2S3U4G2</accession>
<gene>
    <name evidence="1" type="primary">murI</name>
    <name evidence="1" type="ORF">S101258_02060</name>
</gene>
<comment type="caution">
    <text evidence="1">The sequence shown here is derived from an EMBL/GenBank/DDBJ whole genome shotgun (WGS) entry which is preliminary data.</text>
</comment>
<dbReference type="Proteomes" id="UP000236990">
    <property type="component" value="Unassembled WGS sequence"/>
</dbReference>